<dbReference type="Proteomes" id="UP000187495">
    <property type="component" value="Unassembled WGS sequence"/>
</dbReference>
<dbReference type="EMBL" id="FTNU01000013">
    <property type="protein sequence ID" value="SIS00194.1"/>
    <property type="molecule type" value="Genomic_DNA"/>
</dbReference>
<dbReference type="RefSeq" id="WP_143821542.1">
    <property type="nucleotide sequence ID" value="NZ_FTNU01000013.1"/>
</dbReference>
<keyword evidence="2" id="KW-1185">Reference proteome</keyword>
<evidence type="ECO:0000313" key="1">
    <source>
        <dbReference type="EMBL" id="SIS00194.1"/>
    </source>
</evidence>
<organism evidence="1 2">
    <name type="scientific">Moraxella cuniculi DSM 21768</name>
    <dbReference type="NCBI Taxonomy" id="1122245"/>
    <lineage>
        <taxon>Bacteria</taxon>
        <taxon>Pseudomonadati</taxon>
        <taxon>Pseudomonadota</taxon>
        <taxon>Gammaproteobacteria</taxon>
        <taxon>Moraxellales</taxon>
        <taxon>Moraxellaceae</taxon>
        <taxon>Moraxella</taxon>
    </lineage>
</organism>
<reference evidence="2" key="1">
    <citation type="submission" date="2017-01" db="EMBL/GenBank/DDBJ databases">
        <authorList>
            <person name="Varghese N."/>
            <person name="Submissions S."/>
        </authorList>
    </citation>
    <scope>NUCLEOTIDE SEQUENCE [LARGE SCALE GENOMIC DNA]</scope>
    <source>
        <strain evidence="2">DSM 21768</strain>
    </source>
</reference>
<proteinExistence type="predicted"/>
<name>A0A1N7FIT8_9GAMM</name>
<sequence>MSFDRYFALNDKNTDLNSPTQDDLRYLRNCLCTLASCVPRIANHIHIPTPEPCIVSKDKLHQIFHKYKGRMTRDKYHELQSALASLYHVSSEFDANHPDEQWQLIGKLCQCLCYFIAQNDRIRIKNTSQFLRVRSNPRSKYYSVWTASIDLLKADSLKLMLDRMQNFEQNEVHRYDPSEQVMYHDLLLILQSCYEQKFTTGRNRNTKERGRDKRPRRSIQNEVLPCDYDADIDTVRITEILRWQRGSNRERFEKVASDERPINRAIYVDQTQLSTLEKNSSSLAVKRIKAAWHHANLNELMTDTNLRVLPIEFADKVCNQLLRVFQTGGYYQDAAAWLLLVICTGRLFAELIADLTTHKKTHGFIDRKSPRFNAIVTVSPQKSNALTQKFDMLQNSGNTLSLPLPEDIYQHIISQYKHINKDDMQAQISELIDVLKIECDLPIITENRLKNLLNKALINQTTGLLQASVITGRNNKKMASSFYCSLPKQQILDNYLSAIKQISPALHQLLSIQTLDADEIHQSIGSYHAITPQAASKIMQALRENAMQLKQHYDNDHSITNFIAYFNAYTAWLWQLSLLLTSVRPVIGSPGALSQFNFDVGLLRVSDKEQRSLGNARMVPLCPFLITQIKQYVAFLRHVKQSIGLRSSELNDAIEQILTGDQALFNIIDDHLELKEISPSAMQSIGIKDWTMPDNWARHFVRSYLSSQLQVPETLMLAIYGHELDGPELLRPSSSLGLGLMSQAAKAFETMAKQLQLQGMVAYGN</sequence>
<dbReference type="STRING" id="34061.B0189_10290"/>
<gene>
    <name evidence="1" type="ORF">SAMN02745664_11339</name>
</gene>
<protein>
    <submittedName>
        <fullName evidence="1">Uncharacterized protein</fullName>
    </submittedName>
</protein>
<evidence type="ECO:0000313" key="2">
    <source>
        <dbReference type="Proteomes" id="UP000187495"/>
    </source>
</evidence>
<dbReference type="AlphaFoldDB" id="A0A1N7FIT8"/>
<accession>A0A1N7FIT8</accession>